<proteinExistence type="predicted"/>
<sequence length="156" mass="16974">MTNGLLDSSAFSSIRNDGVTPLSYFLPAPLQKGDVPASAQPKACSQEASTLSQADKRGGDGCNGTVVIEQSHLQHYREPGSFITANANKQSSSKEPEESQELHEFTALSLNSLAEPIHPKYSHKNNVGKRNNNKKERSRITRGSLQSCWISSAFIN</sequence>
<evidence type="ECO:0000256" key="1">
    <source>
        <dbReference type="SAM" id="MobiDB-lite"/>
    </source>
</evidence>
<comment type="caution">
    <text evidence="2">The sequence shown here is derived from an EMBL/GenBank/DDBJ whole genome shotgun (WGS) entry which is preliminary data.</text>
</comment>
<reference evidence="2 3" key="1">
    <citation type="submission" date="2019-03" db="EMBL/GenBank/DDBJ databases">
        <title>First draft genome of Liparis tanakae, snailfish: a comprehensive survey of snailfish specific genes.</title>
        <authorList>
            <person name="Kim W."/>
            <person name="Song I."/>
            <person name="Jeong J.-H."/>
            <person name="Kim D."/>
            <person name="Kim S."/>
            <person name="Ryu S."/>
            <person name="Song J.Y."/>
            <person name="Lee S.K."/>
        </authorList>
    </citation>
    <scope>NUCLEOTIDE SEQUENCE [LARGE SCALE GENOMIC DNA]</scope>
    <source>
        <tissue evidence="2">Muscle</tissue>
    </source>
</reference>
<dbReference type="Proteomes" id="UP000314294">
    <property type="component" value="Unassembled WGS sequence"/>
</dbReference>
<accession>A0A4Z2IMW0</accession>
<dbReference type="EMBL" id="SRLO01000065">
    <property type="protein sequence ID" value="TNN79380.1"/>
    <property type="molecule type" value="Genomic_DNA"/>
</dbReference>
<organism evidence="2 3">
    <name type="scientific">Liparis tanakae</name>
    <name type="common">Tanaka's snailfish</name>
    <dbReference type="NCBI Taxonomy" id="230148"/>
    <lineage>
        <taxon>Eukaryota</taxon>
        <taxon>Metazoa</taxon>
        <taxon>Chordata</taxon>
        <taxon>Craniata</taxon>
        <taxon>Vertebrata</taxon>
        <taxon>Euteleostomi</taxon>
        <taxon>Actinopterygii</taxon>
        <taxon>Neopterygii</taxon>
        <taxon>Teleostei</taxon>
        <taxon>Neoteleostei</taxon>
        <taxon>Acanthomorphata</taxon>
        <taxon>Eupercaria</taxon>
        <taxon>Perciformes</taxon>
        <taxon>Cottioidei</taxon>
        <taxon>Cottales</taxon>
        <taxon>Liparidae</taxon>
        <taxon>Liparis</taxon>
    </lineage>
</organism>
<protein>
    <submittedName>
        <fullName evidence="2">Uncharacterized protein</fullName>
    </submittedName>
</protein>
<feature type="region of interest" description="Disordered" evidence="1">
    <location>
        <begin position="118"/>
        <end position="141"/>
    </location>
</feature>
<evidence type="ECO:0000313" key="2">
    <source>
        <dbReference type="EMBL" id="TNN79380.1"/>
    </source>
</evidence>
<feature type="region of interest" description="Disordered" evidence="1">
    <location>
        <begin position="25"/>
        <end position="63"/>
    </location>
</feature>
<name>A0A4Z2IMW0_9TELE</name>
<evidence type="ECO:0000313" key="3">
    <source>
        <dbReference type="Proteomes" id="UP000314294"/>
    </source>
</evidence>
<gene>
    <name evidence="2" type="ORF">EYF80_010404</name>
</gene>
<dbReference type="AlphaFoldDB" id="A0A4Z2IMW0"/>
<keyword evidence="3" id="KW-1185">Reference proteome</keyword>